<keyword evidence="2" id="KW-1133">Transmembrane helix</keyword>
<dbReference type="Proteomes" id="UP000235392">
    <property type="component" value="Unassembled WGS sequence"/>
</dbReference>
<dbReference type="AlphaFoldDB" id="A0A2N5W7Z1"/>
<keyword evidence="5" id="KW-1185">Reference proteome</keyword>
<evidence type="ECO:0000313" key="3">
    <source>
        <dbReference type="EMBL" id="PLW08076.1"/>
    </source>
</evidence>
<name>A0A2N5W7Z1_9BASI</name>
<evidence type="ECO:0000256" key="1">
    <source>
        <dbReference type="SAM" id="MobiDB-lite"/>
    </source>
</evidence>
<dbReference type="EMBL" id="PGCJ01000003">
    <property type="protein sequence ID" value="PLW58345.1"/>
    <property type="molecule type" value="Genomic_DNA"/>
</dbReference>
<feature type="transmembrane region" description="Helical" evidence="2">
    <location>
        <begin position="104"/>
        <end position="127"/>
    </location>
</feature>
<comment type="caution">
    <text evidence="4">The sequence shown here is derived from an EMBL/GenBank/DDBJ whole genome shotgun (WGS) entry which is preliminary data.</text>
</comment>
<evidence type="ECO:0000313" key="4">
    <source>
        <dbReference type="EMBL" id="PLW58345.1"/>
    </source>
</evidence>
<evidence type="ECO:0000313" key="6">
    <source>
        <dbReference type="Proteomes" id="UP000235392"/>
    </source>
</evidence>
<proteinExistence type="predicted"/>
<gene>
    <name evidence="4" type="ORF">PCANC_00598</name>
    <name evidence="3" type="ORF">PCASD_22763</name>
</gene>
<sequence length="560" mass="60806">MAAPITTITFDDGLYHPNTPAAAVSAATAMATPISIAPVSQDVADLATPTSAASSTAGPISNPATLSASSMKSTVTASSISSMASGASITLIKDQKPPNQHTPVLAVGVTVALVVALFGIIFLYGYFTSRRFRVWKERHWSRYPENKWKVTKGRPTSTMGESSQRESIAGLIAGQNSNQFEYPFQRQSRLQTFFHFGRNSSAGPVEEIDEERGWLWGTKPAKDNLTRFTTPGLGVGKYRAKSYGSHTSRGFKYVVGRSVDVPELTPHDSQAASMVIGESHYSEKAEIEETQEELLYDYAHHASNVFNYDQYNSNQGISGELSNSSSGISYLLTRLKDSISGRTKFSSLGSSNSRVRQDSSRGRWNEVGRLVDDDDEIDVEDHDEKLMVLEEAPASHHAPLKQELSLADIALPSLPAFTLDAHTTIKIAKTKRPREPTVSGTDYPREATQQPTQHSLRDAPGPTRALAPKGRKLPPIPPTSVDRNLGSSSSSRKPSHGTQKSRSARTASSSSRQNRRGTSGPSGSKKLKKPSAKPANEIFPGGYVGRSPTKKLRRKASPEY</sequence>
<evidence type="ECO:0000256" key="2">
    <source>
        <dbReference type="SAM" id="Phobius"/>
    </source>
</evidence>
<feature type="compositionally biased region" description="Basic residues" evidence="1">
    <location>
        <begin position="548"/>
        <end position="560"/>
    </location>
</feature>
<feature type="region of interest" description="Disordered" evidence="1">
    <location>
        <begin position="428"/>
        <end position="560"/>
    </location>
</feature>
<accession>A0A2N5W7Z1</accession>
<protein>
    <submittedName>
        <fullName evidence="4">Uncharacterized protein</fullName>
    </submittedName>
</protein>
<reference evidence="5 6" key="1">
    <citation type="submission" date="2017-11" db="EMBL/GenBank/DDBJ databases">
        <title>De novo assembly and phasing of dikaryotic genomes from two isolates of Puccinia coronata f. sp. avenae, the causal agent of oat crown rust.</title>
        <authorList>
            <person name="Miller M.E."/>
            <person name="Zhang Y."/>
            <person name="Omidvar V."/>
            <person name="Sperschneider J."/>
            <person name="Schwessinger B."/>
            <person name="Raley C."/>
            <person name="Palmer J.M."/>
            <person name="Garnica D."/>
            <person name="Upadhyaya N."/>
            <person name="Rathjen J."/>
            <person name="Taylor J.M."/>
            <person name="Park R.F."/>
            <person name="Dodds P.N."/>
            <person name="Hirsch C.D."/>
            <person name="Kianian S.F."/>
            <person name="Figueroa M."/>
        </authorList>
    </citation>
    <scope>NUCLEOTIDE SEQUENCE [LARGE SCALE GENOMIC DNA]</scope>
    <source>
        <strain evidence="4">12NC29</strain>
        <strain evidence="3">12SD80</strain>
    </source>
</reference>
<dbReference type="EMBL" id="PGCI01001087">
    <property type="protein sequence ID" value="PLW08076.1"/>
    <property type="molecule type" value="Genomic_DNA"/>
</dbReference>
<dbReference type="Proteomes" id="UP000235388">
    <property type="component" value="Unassembled WGS sequence"/>
</dbReference>
<organism evidence="4 5">
    <name type="scientific">Puccinia coronata f. sp. avenae</name>
    <dbReference type="NCBI Taxonomy" id="200324"/>
    <lineage>
        <taxon>Eukaryota</taxon>
        <taxon>Fungi</taxon>
        <taxon>Dikarya</taxon>
        <taxon>Basidiomycota</taxon>
        <taxon>Pucciniomycotina</taxon>
        <taxon>Pucciniomycetes</taxon>
        <taxon>Pucciniales</taxon>
        <taxon>Pucciniaceae</taxon>
        <taxon>Puccinia</taxon>
    </lineage>
</organism>
<dbReference type="OrthoDB" id="2500828at2759"/>
<keyword evidence="2" id="KW-0812">Transmembrane</keyword>
<keyword evidence="2" id="KW-0472">Membrane</keyword>
<evidence type="ECO:0000313" key="5">
    <source>
        <dbReference type="Proteomes" id="UP000235388"/>
    </source>
</evidence>